<dbReference type="Pfam" id="PF02699">
    <property type="entry name" value="YajC"/>
    <property type="match status" value="1"/>
</dbReference>
<evidence type="ECO:0000256" key="3">
    <source>
        <dbReference type="ARBA" id="ARBA00014962"/>
    </source>
</evidence>
<evidence type="ECO:0000256" key="12">
    <source>
        <dbReference type="SAM" id="Phobius"/>
    </source>
</evidence>
<feature type="region of interest" description="Disordered" evidence="11">
    <location>
        <begin position="104"/>
        <end position="126"/>
    </location>
</feature>
<gene>
    <name evidence="13" type="ORF">SPIROBIBN47_210209</name>
</gene>
<proteinExistence type="inferred from homology"/>
<dbReference type="InterPro" id="IPR003849">
    <property type="entry name" value="Preprotein_translocase_YajC"/>
</dbReference>
<accession>A0A3P3XHQ1</accession>
<keyword evidence="5" id="KW-1003">Cell membrane</keyword>
<dbReference type="PRINTS" id="PR01853">
    <property type="entry name" value="YAJCTRNLCASE"/>
</dbReference>
<dbReference type="NCBIfam" id="TIGR00739">
    <property type="entry name" value="yajC"/>
    <property type="match status" value="1"/>
</dbReference>
<comment type="similarity">
    <text evidence="2">Belongs to the YajC family.</text>
</comment>
<dbReference type="GO" id="GO:0015031">
    <property type="term" value="P:protein transport"/>
    <property type="evidence" value="ECO:0007669"/>
    <property type="project" value="UniProtKB-KW"/>
</dbReference>
<dbReference type="SMART" id="SM01323">
    <property type="entry name" value="YajC"/>
    <property type="match status" value="1"/>
</dbReference>
<evidence type="ECO:0000256" key="7">
    <source>
        <dbReference type="ARBA" id="ARBA00022927"/>
    </source>
</evidence>
<keyword evidence="9" id="KW-0811">Translocation</keyword>
<evidence type="ECO:0000256" key="1">
    <source>
        <dbReference type="ARBA" id="ARBA00004162"/>
    </source>
</evidence>
<evidence type="ECO:0000256" key="10">
    <source>
        <dbReference type="ARBA" id="ARBA00023136"/>
    </source>
</evidence>
<organism evidence="13">
    <name type="scientific">uncultured spirochete</name>
    <dbReference type="NCBI Taxonomy" id="156406"/>
    <lineage>
        <taxon>Bacteria</taxon>
        <taxon>Pseudomonadati</taxon>
        <taxon>Spirochaetota</taxon>
        <taxon>Spirochaetia</taxon>
        <taxon>Spirochaetales</taxon>
        <taxon>environmental samples</taxon>
    </lineage>
</organism>
<protein>
    <recommendedName>
        <fullName evidence="3">Sec translocon accessory complex subunit YajC</fullName>
    </recommendedName>
</protein>
<dbReference type="GO" id="GO:0005886">
    <property type="term" value="C:plasma membrane"/>
    <property type="evidence" value="ECO:0007669"/>
    <property type="project" value="UniProtKB-SubCell"/>
</dbReference>
<evidence type="ECO:0000256" key="9">
    <source>
        <dbReference type="ARBA" id="ARBA00023010"/>
    </source>
</evidence>
<keyword evidence="6 12" id="KW-0812">Transmembrane</keyword>
<dbReference type="EMBL" id="FWDM01000014">
    <property type="protein sequence ID" value="SLM12093.1"/>
    <property type="molecule type" value="Genomic_DNA"/>
</dbReference>
<dbReference type="PANTHER" id="PTHR33909">
    <property type="entry name" value="SEC TRANSLOCON ACCESSORY COMPLEX SUBUNIT YAJC"/>
    <property type="match status" value="1"/>
</dbReference>
<feature type="compositionally biased region" description="Basic and acidic residues" evidence="11">
    <location>
        <begin position="107"/>
        <end position="126"/>
    </location>
</feature>
<feature type="transmembrane region" description="Helical" evidence="12">
    <location>
        <begin position="20"/>
        <end position="42"/>
    </location>
</feature>
<sequence length="126" mass="13432">MNGIQNGLVLLQGTTAANPTGQLVSTIVTFGLVFVIFYFLIIRPQNKKQKDMQKMIAGVKKGDKIVTIGGIHGVVAAVKETTVMVKVDDGTRIEFSKSAIASVSPAKAEEKASEPVEEAAEKAEDK</sequence>
<keyword evidence="8 12" id="KW-1133">Transmembrane helix</keyword>
<keyword evidence="7" id="KW-0653">Protein transport</keyword>
<evidence type="ECO:0000256" key="2">
    <source>
        <dbReference type="ARBA" id="ARBA00006742"/>
    </source>
</evidence>
<reference evidence="13" key="1">
    <citation type="submission" date="2017-02" db="EMBL/GenBank/DDBJ databases">
        <authorList>
            <person name="Regsiter A."/>
            <person name="William W."/>
        </authorList>
    </citation>
    <scope>NUCLEOTIDE SEQUENCE</scope>
    <source>
        <strain evidence="13">Bib</strain>
    </source>
</reference>
<evidence type="ECO:0000256" key="11">
    <source>
        <dbReference type="SAM" id="MobiDB-lite"/>
    </source>
</evidence>
<evidence type="ECO:0000256" key="8">
    <source>
        <dbReference type="ARBA" id="ARBA00022989"/>
    </source>
</evidence>
<keyword evidence="10 12" id="KW-0472">Membrane</keyword>
<evidence type="ECO:0000256" key="5">
    <source>
        <dbReference type="ARBA" id="ARBA00022475"/>
    </source>
</evidence>
<dbReference type="AlphaFoldDB" id="A0A3P3XHQ1"/>
<name>A0A3P3XHQ1_9SPIR</name>
<evidence type="ECO:0000256" key="4">
    <source>
        <dbReference type="ARBA" id="ARBA00022448"/>
    </source>
</evidence>
<keyword evidence="4" id="KW-0813">Transport</keyword>
<evidence type="ECO:0000256" key="6">
    <source>
        <dbReference type="ARBA" id="ARBA00022692"/>
    </source>
</evidence>
<dbReference type="PANTHER" id="PTHR33909:SF1">
    <property type="entry name" value="SEC TRANSLOCON ACCESSORY COMPLEX SUBUNIT YAJC"/>
    <property type="match status" value="1"/>
</dbReference>
<comment type="subcellular location">
    <subcellularLocation>
        <location evidence="1">Cell membrane</location>
        <topology evidence="1">Single-pass membrane protein</topology>
    </subcellularLocation>
</comment>
<evidence type="ECO:0000313" key="13">
    <source>
        <dbReference type="EMBL" id="SLM12093.1"/>
    </source>
</evidence>